<reference evidence="1 2" key="1">
    <citation type="submission" date="2021-06" db="EMBL/GenBank/DDBJ databases">
        <title>Caerostris extrusa draft genome.</title>
        <authorList>
            <person name="Kono N."/>
            <person name="Arakawa K."/>
        </authorList>
    </citation>
    <scope>NUCLEOTIDE SEQUENCE [LARGE SCALE GENOMIC DNA]</scope>
</reference>
<proteinExistence type="predicted"/>
<dbReference type="AlphaFoldDB" id="A0AAV4VEM9"/>
<protein>
    <submittedName>
        <fullName evidence="1">Uncharacterized protein</fullName>
    </submittedName>
</protein>
<sequence length="43" mass="4942">MRSQSWKKDLQPQISVIEGGKVQLTSLCPTELMSHHVKEHLLQ</sequence>
<dbReference type="Proteomes" id="UP001054945">
    <property type="component" value="Unassembled WGS sequence"/>
</dbReference>
<evidence type="ECO:0000313" key="1">
    <source>
        <dbReference type="EMBL" id="GIY68558.1"/>
    </source>
</evidence>
<comment type="caution">
    <text evidence="1">The sequence shown here is derived from an EMBL/GenBank/DDBJ whole genome shotgun (WGS) entry which is preliminary data.</text>
</comment>
<name>A0AAV4VEM9_CAEEX</name>
<keyword evidence="2" id="KW-1185">Reference proteome</keyword>
<gene>
    <name evidence="1" type="ORF">CEXT_815911</name>
</gene>
<dbReference type="EMBL" id="BPLR01014400">
    <property type="protein sequence ID" value="GIY68558.1"/>
    <property type="molecule type" value="Genomic_DNA"/>
</dbReference>
<evidence type="ECO:0000313" key="2">
    <source>
        <dbReference type="Proteomes" id="UP001054945"/>
    </source>
</evidence>
<feature type="non-terminal residue" evidence="1">
    <location>
        <position position="43"/>
    </location>
</feature>
<organism evidence="1 2">
    <name type="scientific">Caerostris extrusa</name>
    <name type="common">Bark spider</name>
    <name type="synonym">Caerostris bankana</name>
    <dbReference type="NCBI Taxonomy" id="172846"/>
    <lineage>
        <taxon>Eukaryota</taxon>
        <taxon>Metazoa</taxon>
        <taxon>Ecdysozoa</taxon>
        <taxon>Arthropoda</taxon>
        <taxon>Chelicerata</taxon>
        <taxon>Arachnida</taxon>
        <taxon>Araneae</taxon>
        <taxon>Araneomorphae</taxon>
        <taxon>Entelegynae</taxon>
        <taxon>Araneoidea</taxon>
        <taxon>Araneidae</taxon>
        <taxon>Caerostris</taxon>
    </lineage>
</organism>
<accession>A0AAV4VEM9</accession>